<dbReference type="AlphaFoldDB" id="A0A853EKD2"/>
<evidence type="ECO:0008006" key="3">
    <source>
        <dbReference type="Google" id="ProtNLM"/>
    </source>
</evidence>
<gene>
    <name evidence="1" type="ORF">HZZ05_01980</name>
</gene>
<organism evidence="1 2">
    <name type="scientific">Actinomyces bowdenii</name>
    <dbReference type="NCBI Taxonomy" id="131109"/>
    <lineage>
        <taxon>Bacteria</taxon>
        <taxon>Bacillati</taxon>
        <taxon>Actinomycetota</taxon>
        <taxon>Actinomycetes</taxon>
        <taxon>Actinomycetales</taxon>
        <taxon>Actinomycetaceae</taxon>
        <taxon>Actinomyces</taxon>
    </lineage>
</organism>
<comment type="caution">
    <text evidence="1">The sequence shown here is derived from an EMBL/GenBank/DDBJ whole genome shotgun (WGS) entry which is preliminary data.</text>
</comment>
<protein>
    <recommendedName>
        <fullName evidence="3">Phage gp6-like head-tail connector protein</fullName>
    </recommendedName>
</protein>
<accession>A0A853EKD2</accession>
<dbReference type="EMBL" id="JACBXV010000012">
    <property type="protein sequence ID" value="NYS68306.1"/>
    <property type="molecule type" value="Genomic_DNA"/>
</dbReference>
<evidence type="ECO:0000313" key="1">
    <source>
        <dbReference type="EMBL" id="NYS68306.1"/>
    </source>
</evidence>
<sequence>MTMWATSTDLRDAWLLDPQDLPDDAALTLLIDRAGRYLLSLDPRLHARAQADPGLASLCVDVVVAMAMRVLTNPEGIRSVSETTGPMTRSVTYGGQTPGSLFVTEEEKRLLGIRRRQRAFSVPTWNARRR</sequence>
<dbReference type="InterPro" id="IPR018963">
    <property type="entry name" value="Mycophage_D29_Gp19"/>
</dbReference>
<proteinExistence type="predicted"/>
<dbReference type="Pfam" id="PF09355">
    <property type="entry name" value="Phage_Gp19"/>
    <property type="match status" value="1"/>
</dbReference>
<reference evidence="1 2" key="1">
    <citation type="submission" date="2020-07" db="EMBL/GenBank/DDBJ databases">
        <title>MOT database genomes.</title>
        <authorList>
            <person name="Joseph S."/>
            <person name="Aduse-Opoku J."/>
            <person name="Hashim A."/>
            <person name="Wade W."/>
            <person name="Curtis M."/>
        </authorList>
    </citation>
    <scope>NUCLEOTIDE SEQUENCE [LARGE SCALE GENOMIC DNA]</scope>
    <source>
        <strain evidence="1 2">WMus004</strain>
    </source>
</reference>
<dbReference type="Proteomes" id="UP000572528">
    <property type="component" value="Unassembled WGS sequence"/>
</dbReference>
<name>A0A853EKD2_9ACTO</name>
<dbReference type="RefSeq" id="WP_179899648.1">
    <property type="nucleotide sequence ID" value="NZ_JACBXV010000012.1"/>
</dbReference>
<evidence type="ECO:0000313" key="2">
    <source>
        <dbReference type="Proteomes" id="UP000572528"/>
    </source>
</evidence>